<organism evidence="2 3">
    <name type="scientific">Hortaea werneckii</name>
    <name type="common">Black yeast</name>
    <name type="synonym">Cladosporium werneckii</name>
    <dbReference type="NCBI Taxonomy" id="91943"/>
    <lineage>
        <taxon>Eukaryota</taxon>
        <taxon>Fungi</taxon>
        <taxon>Dikarya</taxon>
        <taxon>Ascomycota</taxon>
        <taxon>Pezizomycotina</taxon>
        <taxon>Dothideomycetes</taxon>
        <taxon>Dothideomycetidae</taxon>
        <taxon>Mycosphaerellales</taxon>
        <taxon>Teratosphaeriaceae</taxon>
        <taxon>Hortaea</taxon>
    </lineage>
</organism>
<name>A0A3M7HJ44_HORWE</name>
<feature type="region of interest" description="Disordered" evidence="1">
    <location>
        <begin position="147"/>
        <end position="173"/>
    </location>
</feature>
<comment type="caution">
    <text evidence="2">The sequence shown here is derived from an EMBL/GenBank/DDBJ whole genome shotgun (WGS) entry which is preliminary data.</text>
</comment>
<evidence type="ECO:0000256" key="1">
    <source>
        <dbReference type="SAM" id="MobiDB-lite"/>
    </source>
</evidence>
<reference evidence="2 3" key="1">
    <citation type="journal article" date="2018" name="BMC Genomics">
        <title>Genomic evidence for intraspecific hybridization in a clonal and extremely halotolerant yeast.</title>
        <authorList>
            <person name="Gostincar C."/>
            <person name="Stajich J.E."/>
            <person name="Zupancic J."/>
            <person name="Zalar P."/>
            <person name="Gunde-Cimerman N."/>
        </authorList>
    </citation>
    <scope>NUCLEOTIDE SEQUENCE [LARGE SCALE GENOMIC DNA]</scope>
    <source>
        <strain evidence="2 3">EXF-562</strain>
    </source>
</reference>
<protein>
    <submittedName>
        <fullName evidence="2">Uncharacterized protein</fullName>
    </submittedName>
</protein>
<accession>A0A3M7HJ44</accession>
<dbReference type="Proteomes" id="UP000280598">
    <property type="component" value="Unassembled WGS sequence"/>
</dbReference>
<sequence>MADVASPRREDYCAHEESTVGCIACDYINEWEYRINGLAEHEKWSAAVKQAEKFLGLEGLNNDQKQRYTNELKTAREYKKACENNLPGLDEVVDSRKAEVDAVCSKHPRESWPQAFQDLVGPKVEKLRAIMRRAFPDNPQVGVFVRESESTKQAQAQRSDEAGVKETQGSSSATTIDSAWQAIVDSHRQRPDFESEDMKQRYAILQKKLEEAVLDLDDRKLGLGSPLDYYDGEPILLIKLRELEREGNEYFLGRIHCTSHEKSEDTIYGHHDLHFEIKRKYNLSFSMFSYNGVSTESEGYDMNNGRICQHTS</sequence>
<dbReference type="AlphaFoldDB" id="A0A3M7HJ44"/>
<gene>
    <name evidence="2" type="ORF">D0860_02613</name>
</gene>
<dbReference type="VEuPathDB" id="FungiDB:BTJ68_08540"/>
<evidence type="ECO:0000313" key="2">
    <source>
        <dbReference type="EMBL" id="RMZ13303.1"/>
    </source>
</evidence>
<evidence type="ECO:0000313" key="3">
    <source>
        <dbReference type="Proteomes" id="UP000280598"/>
    </source>
</evidence>
<proteinExistence type="predicted"/>
<dbReference type="EMBL" id="QWIS01000036">
    <property type="protein sequence ID" value="RMZ13303.1"/>
    <property type="molecule type" value="Genomic_DNA"/>
</dbReference>